<feature type="region of interest" description="Disordered" evidence="1">
    <location>
        <begin position="29"/>
        <end position="64"/>
    </location>
</feature>
<dbReference type="AlphaFoldDB" id="A0AAD6VIC7"/>
<accession>A0AAD6VIC7</accession>
<evidence type="ECO:0000313" key="2">
    <source>
        <dbReference type="EMBL" id="KAJ7210781.1"/>
    </source>
</evidence>
<gene>
    <name evidence="2" type="ORF">GGX14DRAFT_394410</name>
</gene>
<evidence type="ECO:0000256" key="1">
    <source>
        <dbReference type="SAM" id="MobiDB-lite"/>
    </source>
</evidence>
<keyword evidence="3" id="KW-1185">Reference proteome</keyword>
<evidence type="ECO:0000313" key="3">
    <source>
        <dbReference type="Proteomes" id="UP001219525"/>
    </source>
</evidence>
<reference evidence="2" key="1">
    <citation type="submission" date="2023-03" db="EMBL/GenBank/DDBJ databases">
        <title>Massive genome expansion in bonnet fungi (Mycena s.s.) driven by repeated elements and novel gene families across ecological guilds.</title>
        <authorList>
            <consortium name="Lawrence Berkeley National Laboratory"/>
            <person name="Harder C.B."/>
            <person name="Miyauchi S."/>
            <person name="Viragh M."/>
            <person name="Kuo A."/>
            <person name="Thoen E."/>
            <person name="Andreopoulos B."/>
            <person name="Lu D."/>
            <person name="Skrede I."/>
            <person name="Drula E."/>
            <person name="Henrissat B."/>
            <person name="Morin E."/>
            <person name="Kohler A."/>
            <person name="Barry K."/>
            <person name="LaButti K."/>
            <person name="Morin E."/>
            <person name="Salamov A."/>
            <person name="Lipzen A."/>
            <person name="Mereny Z."/>
            <person name="Hegedus B."/>
            <person name="Baldrian P."/>
            <person name="Stursova M."/>
            <person name="Weitz H."/>
            <person name="Taylor A."/>
            <person name="Grigoriev I.V."/>
            <person name="Nagy L.G."/>
            <person name="Martin F."/>
            <person name="Kauserud H."/>
        </authorList>
    </citation>
    <scope>NUCLEOTIDE SEQUENCE</scope>
    <source>
        <strain evidence="2">9144</strain>
    </source>
</reference>
<protein>
    <submittedName>
        <fullName evidence="2">Uncharacterized protein</fullName>
    </submittedName>
</protein>
<dbReference type="Proteomes" id="UP001219525">
    <property type="component" value="Unassembled WGS sequence"/>
</dbReference>
<name>A0AAD6VIC7_9AGAR</name>
<proteinExistence type="predicted"/>
<dbReference type="EMBL" id="JARJCW010000027">
    <property type="protein sequence ID" value="KAJ7210781.1"/>
    <property type="molecule type" value="Genomic_DNA"/>
</dbReference>
<sequence>MDKVGPEARALGLGRAWLGLGPGLGVFMSPSPPKPGPNPGWARAAGPDGPLHQTGKPASPTQLHSVPFCRVGKWDLVIKNGTQPSKVGLGESQSHPFRYSSHGRAQAPGNLTRQVRALTRGPLRTISNKRDETVDYGKENLNQVAELLLALGQEICNKFDWNDLNKMFEEVASIESSLG</sequence>
<organism evidence="2 3">
    <name type="scientific">Mycena pura</name>
    <dbReference type="NCBI Taxonomy" id="153505"/>
    <lineage>
        <taxon>Eukaryota</taxon>
        <taxon>Fungi</taxon>
        <taxon>Dikarya</taxon>
        <taxon>Basidiomycota</taxon>
        <taxon>Agaricomycotina</taxon>
        <taxon>Agaricomycetes</taxon>
        <taxon>Agaricomycetidae</taxon>
        <taxon>Agaricales</taxon>
        <taxon>Marasmiineae</taxon>
        <taxon>Mycenaceae</taxon>
        <taxon>Mycena</taxon>
    </lineage>
</organism>
<comment type="caution">
    <text evidence="2">The sequence shown here is derived from an EMBL/GenBank/DDBJ whole genome shotgun (WGS) entry which is preliminary data.</text>
</comment>